<protein>
    <submittedName>
        <fullName evidence="1">Uncharacterized protein</fullName>
    </submittedName>
</protein>
<sequence>MTDTRPCSHSPVCPGAHSADREAARSVCAHPEQGWSFLCNGVLVFDDTGGLHPDGTVITPHRPAPAAVAA</sequence>
<dbReference type="InterPro" id="IPR046041">
    <property type="entry name" value="DUF5999"/>
</dbReference>
<gene>
    <name evidence="1" type="ORF">SCLAV_p0433</name>
</gene>
<dbReference type="RefSeq" id="WP_003963089.1">
    <property type="nucleotide sequence ID" value="NZ_CM000914.1"/>
</dbReference>
<reference evidence="1 2" key="1">
    <citation type="journal article" date="2010" name="Genome Biol. Evol.">
        <title>The sequence of a 1.8-mb bacterial linear plasmid reveals a rich evolutionary reservoir of secondary metabolic pathways.</title>
        <authorList>
            <person name="Medema M.H."/>
            <person name="Trefzer A."/>
            <person name="Kovalchuk A."/>
            <person name="van den Berg M."/>
            <person name="Mueller U."/>
            <person name="Heijne W."/>
            <person name="Wu L."/>
            <person name="Alam M.T."/>
            <person name="Ronning C.M."/>
            <person name="Nierman W.C."/>
            <person name="Bovenberg R.A.L."/>
            <person name="Breitling R."/>
            <person name="Takano E."/>
        </authorList>
    </citation>
    <scope>NUCLEOTIDE SEQUENCE [LARGE SCALE GENOMIC DNA]</scope>
    <source>
        <strain evidence="2">ATCC 27064 / DSM 738 / JCM 4710 / NBRC 13307 / NCIMB 12785 / NRRL 3585 / VKM Ac-602</strain>
        <plasmid evidence="1">pSCL4</plasmid>
    </source>
</reference>
<geneLocation type="plasmid" evidence="1 2">
    <name>pSCL4</name>
</geneLocation>
<dbReference type="AlphaFoldDB" id="D5SJ30"/>
<keyword evidence="2" id="KW-1185">Reference proteome</keyword>
<evidence type="ECO:0000313" key="1">
    <source>
        <dbReference type="EMBL" id="EFG03923.2"/>
    </source>
</evidence>
<organism evidence="1 2">
    <name type="scientific">Streptomyces clavuligerus</name>
    <dbReference type="NCBI Taxonomy" id="1901"/>
    <lineage>
        <taxon>Bacteria</taxon>
        <taxon>Bacillati</taxon>
        <taxon>Actinomycetota</taxon>
        <taxon>Actinomycetes</taxon>
        <taxon>Kitasatosporales</taxon>
        <taxon>Streptomycetaceae</taxon>
        <taxon>Streptomyces</taxon>
    </lineage>
</organism>
<proteinExistence type="predicted"/>
<keyword evidence="1" id="KW-0614">Plasmid</keyword>
<dbReference type="GeneID" id="93733587"/>
<dbReference type="Pfam" id="PF19462">
    <property type="entry name" value="DUF5999"/>
    <property type="match status" value="1"/>
</dbReference>
<dbReference type="OrthoDB" id="3217111at2"/>
<evidence type="ECO:0000313" key="2">
    <source>
        <dbReference type="Proteomes" id="UP000002357"/>
    </source>
</evidence>
<accession>D5SJ30</accession>
<dbReference type="Proteomes" id="UP000002357">
    <property type="component" value="Plasmid pSCL4"/>
</dbReference>
<dbReference type="EMBL" id="CM000914">
    <property type="protein sequence ID" value="EFG03923.2"/>
    <property type="molecule type" value="Genomic_DNA"/>
</dbReference>
<name>D5SJ30_STRCL</name>